<dbReference type="GO" id="GO:0012505">
    <property type="term" value="C:endomembrane system"/>
    <property type="evidence" value="ECO:0007669"/>
    <property type="project" value="UniProtKB-SubCell"/>
</dbReference>
<evidence type="ECO:0000256" key="1">
    <source>
        <dbReference type="ARBA" id="ARBA00004127"/>
    </source>
</evidence>
<dbReference type="RefSeq" id="XP_033577491.1">
    <property type="nucleotide sequence ID" value="XM_033717843.1"/>
</dbReference>
<accession>A0A6A6YRK0</accession>
<feature type="transmembrane region" description="Helical" evidence="5">
    <location>
        <begin position="134"/>
        <end position="152"/>
    </location>
</feature>
<feature type="transmembrane region" description="Helical" evidence="5">
    <location>
        <begin position="159"/>
        <end position="177"/>
    </location>
</feature>
<evidence type="ECO:0000256" key="2">
    <source>
        <dbReference type="ARBA" id="ARBA00022692"/>
    </source>
</evidence>
<feature type="transmembrane region" description="Helical" evidence="5">
    <location>
        <begin position="21"/>
        <end position="42"/>
    </location>
</feature>
<dbReference type="PANTHER" id="PTHR10989:SF16">
    <property type="entry name" value="AT02829P-RELATED"/>
    <property type="match status" value="1"/>
</dbReference>
<gene>
    <name evidence="6 8" type="ORF">BDZ99DRAFT_443375</name>
</gene>
<evidence type="ECO:0000256" key="5">
    <source>
        <dbReference type="SAM" id="Phobius"/>
    </source>
</evidence>
<name>A0A6A6YRK0_9PEZI</name>
<comment type="subcellular location">
    <subcellularLocation>
        <location evidence="1">Endomembrane system</location>
        <topology evidence="1">Multi-pass membrane protein</topology>
    </subcellularLocation>
</comment>
<evidence type="ECO:0000313" key="6">
    <source>
        <dbReference type="EMBL" id="KAF2810527.1"/>
    </source>
</evidence>
<feature type="transmembrane region" description="Helical" evidence="5">
    <location>
        <begin position="202"/>
        <end position="226"/>
    </location>
</feature>
<dbReference type="OrthoDB" id="1898221at2759"/>
<keyword evidence="4 5" id="KW-0472">Membrane</keyword>
<evidence type="ECO:0000256" key="4">
    <source>
        <dbReference type="ARBA" id="ARBA00023136"/>
    </source>
</evidence>
<dbReference type="GO" id="GO:0016020">
    <property type="term" value="C:membrane"/>
    <property type="evidence" value="ECO:0007669"/>
    <property type="project" value="InterPro"/>
</dbReference>
<evidence type="ECO:0000313" key="7">
    <source>
        <dbReference type="Proteomes" id="UP000504636"/>
    </source>
</evidence>
<feature type="transmembrane region" description="Helical" evidence="5">
    <location>
        <begin position="95"/>
        <end position="114"/>
    </location>
</feature>
<dbReference type="Proteomes" id="UP000504636">
    <property type="component" value="Unplaced"/>
</dbReference>
<evidence type="ECO:0000313" key="8">
    <source>
        <dbReference type="RefSeq" id="XP_033577491.1"/>
    </source>
</evidence>
<keyword evidence="7" id="KW-1185">Reference proteome</keyword>
<dbReference type="AlphaFoldDB" id="A0A6A6YRK0"/>
<dbReference type="Pfam" id="PF04750">
    <property type="entry name" value="Far-17a_AIG1"/>
    <property type="match status" value="1"/>
</dbReference>
<proteinExistence type="predicted"/>
<dbReference type="GeneID" id="54458736"/>
<dbReference type="EMBL" id="MU003700">
    <property type="protein sequence ID" value="KAF2810527.1"/>
    <property type="molecule type" value="Genomic_DNA"/>
</dbReference>
<feature type="transmembrane region" description="Helical" evidence="5">
    <location>
        <begin position="62"/>
        <end position="83"/>
    </location>
</feature>
<sequence>MSTTKISQELSRKHPLQRLESPSTGISALIHVVGLASFSYSYKYLFDFPNFISESYGWHFQFLTIIGLTVATTSFIFGLLADLTSSRRLFSVKNTLAATAAPLEVLISILYWTLRFTDPSLVMPDWAPPLTLPADISFHALPSLLLVLDLLLLSPPRTVGLSTLLTSTFLAFAYWFWVELCYSHNGFYPYPLFDALSTPQRVGLFAFSGALMAASAVGLGAVYGWVNGVEGGKRAT</sequence>
<dbReference type="PANTHER" id="PTHR10989">
    <property type="entry name" value="ANDROGEN-INDUCED PROTEIN 1-RELATED"/>
    <property type="match status" value="1"/>
</dbReference>
<reference evidence="8" key="3">
    <citation type="submission" date="2025-04" db="UniProtKB">
        <authorList>
            <consortium name="RefSeq"/>
        </authorList>
    </citation>
    <scope>IDENTIFICATION</scope>
    <source>
        <strain evidence="8">CBS 304.34</strain>
    </source>
</reference>
<protein>
    <recommendedName>
        <fullName evidence="9">FAR-17a/AIG1-like protein</fullName>
    </recommendedName>
</protein>
<evidence type="ECO:0000256" key="3">
    <source>
        <dbReference type="ARBA" id="ARBA00022989"/>
    </source>
</evidence>
<reference evidence="8" key="2">
    <citation type="submission" date="2020-04" db="EMBL/GenBank/DDBJ databases">
        <authorList>
            <consortium name="NCBI Genome Project"/>
        </authorList>
    </citation>
    <scope>NUCLEOTIDE SEQUENCE</scope>
    <source>
        <strain evidence="8">CBS 304.34</strain>
    </source>
</reference>
<keyword evidence="3 5" id="KW-1133">Transmembrane helix</keyword>
<dbReference type="InterPro" id="IPR006838">
    <property type="entry name" value="ADTRP_AIG1"/>
</dbReference>
<keyword evidence="2 5" id="KW-0812">Transmembrane</keyword>
<organism evidence="6">
    <name type="scientific">Mytilinidion resinicola</name>
    <dbReference type="NCBI Taxonomy" id="574789"/>
    <lineage>
        <taxon>Eukaryota</taxon>
        <taxon>Fungi</taxon>
        <taxon>Dikarya</taxon>
        <taxon>Ascomycota</taxon>
        <taxon>Pezizomycotina</taxon>
        <taxon>Dothideomycetes</taxon>
        <taxon>Pleosporomycetidae</taxon>
        <taxon>Mytilinidiales</taxon>
        <taxon>Mytilinidiaceae</taxon>
        <taxon>Mytilinidion</taxon>
    </lineage>
</organism>
<evidence type="ECO:0008006" key="9">
    <source>
        <dbReference type="Google" id="ProtNLM"/>
    </source>
</evidence>
<reference evidence="6 8" key="1">
    <citation type="journal article" date="2020" name="Stud. Mycol.">
        <title>101 Dothideomycetes genomes: a test case for predicting lifestyles and emergence of pathogens.</title>
        <authorList>
            <person name="Haridas S."/>
            <person name="Albert R."/>
            <person name="Binder M."/>
            <person name="Bloem J."/>
            <person name="Labutti K."/>
            <person name="Salamov A."/>
            <person name="Andreopoulos B."/>
            <person name="Baker S."/>
            <person name="Barry K."/>
            <person name="Bills G."/>
            <person name="Bluhm B."/>
            <person name="Cannon C."/>
            <person name="Castanera R."/>
            <person name="Culley D."/>
            <person name="Daum C."/>
            <person name="Ezra D."/>
            <person name="Gonzalez J."/>
            <person name="Henrissat B."/>
            <person name="Kuo A."/>
            <person name="Liang C."/>
            <person name="Lipzen A."/>
            <person name="Lutzoni F."/>
            <person name="Magnuson J."/>
            <person name="Mondo S."/>
            <person name="Nolan M."/>
            <person name="Ohm R."/>
            <person name="Pangilinan J."/>
            <person name="Park H.-J."/>
            <person name="Ramirez L."/>
            <person name="Alfaro M."/>
            <person name="Sun H."/>
            <person name="Tritt A."/>
            <person name="Yoshinaga Y."/>
            <person name="Zwiers L.-H."/>
            <person name="Turgeon B."/>
            <person name="Goodwin S."/>
            <person name="Spatafora J."/>
            <person name="Crous P."/>
            <person name="Grigoriev I."/>
        </authorList>
    </citation>
    <scope>NUCLEOTIDE SEQUENCE</scope>
    <source>
        <strain evidence="6 8">CBS 304.34</strain>
    </source>
</reference>